<dbReference type="EMBL" id="JANIEX010001617">
    <property type="protein sequence ID" value="KAJ3556032.1"/>
    <property type="molecule type" value="Genomic_DNA"/>
</dbReference>
<keyword evidence="5" id="KW-0269">Exonuclease</keyword>
<dbReference type="Pfam" id="PF00773">
    <property type="entry name" value="RNB"/>
    <property type="match status" value="2"/>
</dbReference>
<dbReference type="GO" id="GO:0000932">
    <property type="term" value="C:P-body"/>
    <property type="evidence" value="ECO:0007669"/>
    <property type="project" value="UniProtKB-SubCell"/>
</dbReference>
<dbReference type="InterPro" id="IPR012340">
    <property type="entry name" value="NA-bd_OB-fold"/>
</dbReference>
<dbReference type="GO" id="GO:1990074">
    <property type="term" value="P:polyuridylation-dependent mRNA catabolic process"/>
    <property type="evidence" value="ECO:0007669"/>
    <property type="project" value="UniProtKB-UniRule"/>
</dbReference>
<protein>
    <recommendedName>
        <fullName evidence="5">DIS3-like exonuclease 2</fullName>
        <ecNumber evidence="5">3.1.13.-</ecNumber>
    </recommendedName>
</protein>
<feature type="compositionally biased region" description="Polar residues" evidence="6">
    <location>
        <begin position="103"/>
        <end position="112"/>
    </location>
</feature>
<proteinExistence type="inferred from homology"/>
<dbReference type="GO" id="GO:0003723">
    <property type="term" value="F:RNA binding"/>
    <property type="evidence" value="ECO:0007669"/>
    <property type="project" value="UniProtKB-KW"/>
</dbReference>
<dbReference type="Gene3D" id="2.40.50.700">
    <property type="match status" value="1"/>
</dbReference>
<dbReference type="PROSITE" id="PS01175">
    <property type="entry name" value="RIBONUCLEASE_II"/>
    <property type="match status" value="1"/>
</dbReference>
<feature type="region of interest" description="Disordered" evidence="6">
    <location>
        <begin position="726"/>
        <end position="752"/>
    </location>
</feature>
<feature type="region of interest" description="Disordered" evidence="6">
    <location>
        <begin position="1"/>
        <end position="135"/>
    </location>
</feature>
<dbReference type="SMART" id="SM00955">
    <property type="entry name" value="RNB"/>
    <property type="match status" value="1"/>
</dbReference>
<dbReference type="EC" id="3.1.13.-" evidence="5"/>
<dbReference type="InterPro" id="IPR050180">
    <property type="entry name" value="RNR_Ribonuclease"/>
</dbReference>
<dbReference type="InterPro" id="IPR022966">
    <property type="entry name" value="RNase_II/R_CS"/>
</dbReference>
<feature type="region of interest" description="Disordered" evidence="6">
    <location>
        <begin position="647"/>
        <end position="675"/>
    </location>
</feature>
<name>A0AAD5YND6_9AGAR</name>
<comment type="subcellular location">
    <subcellularLocation>
        <location evidence="5">Cytoplasm</location>
    </subcellularLocation>
    <subcellularLocation>
        <location evidence="5">Cytoplasm</location>
        <location evidence="5">P-body</location>
    </subcellularLocation>
</comment>
<evidence type="ECO:0000256" key="4">
    <source>
        <dbReference type="ARBA" id="ARBA00022884"/>
    </source>
</evidence>
<feature type="compositionally biased region" description="Low complexity" evidence="6">
    <location>
        <begin position="197"/>
        <end position="213"/>
    </location>
</feature>
<feature type="compositionally biased region" description="Basic and acidic residues" evidence="6">
    <location>
        <begin position="730"/>
        <end position="752"/>
    </location>
</feature>
<keyword evidence="3 5" id="KW-0460">Magnesium</keyword>
<keyword evidence="9" id="KW-1185">Reference proteome</keyword>
<comment type="function">
    <text evidence="5">3'-5'-exoribonuclease that specifically recognizes RNAs polyuridylated at their 3' end and mediates their degradation. Component of an exosome-independent RNA degradation pathway that mediates degradation of cytoplasmic mRNAs that have been deadenylated and subsequently uridylated at their 3'.</text>
</comment>
<evidence type="ECO:0000256" key="3">
    <source>
        <dbReference type="ARBA" id="ARBA00022842"/>
    </source>
</evidence>
<feature type="binding site" evidence="5">
    <location>
        <position position="876"/>
    </location>
    <ligand>
        <name>Mg(2+)</name>
        <dbReference type="ChEBI" id="CHEBI:18420"/>
    </ligand>
</feature>
<feature type="site" description="Important for catalytic activity" evidence="5">
    <location>
        <position position="884"/>
    </location>
</feature>
<dbReference type="InterPro" id="IPR028591">
    <property type="entry name" value="DIS3L2"/>
</dbReference>
<evidence type="ECO:0000256" key="2">
    <source>
        <dbReference type="ARBA" id="ARBA00022723"/>
    </source>
</evidence>
<dbReference type="InterPro" id="IPR001900">
    <property type="entry name" value="RNase_II/R"/>
</dbReference>
<feature type="domain" description="RNB" evidence="7">
    <location>
        <begin position="864"/>
        <end position="1167"/>
    </location>
</feature>
<sequence length="1401" mass="154117">MTDDITPQAQPPPKRDEKKPASNSGSIRGPKRSVSNANAKSTGTSSQAGTRPSSRSSNKKPASNTPVAESGSDTGSKKGAENGKKPERSKSSGGNRSVHRKAPSTSQPTRNPASRDSRPSGSPAPQPVEGSAALSSLQNLIADLKTTSPNQQVAGAPITFGPTAQVASNLPVNAPVFQPGAPSYAGVGQDKHRKAASLGNSSLPPSNFNSFSPHLGTTFEEDNGAFEEGEIPERYANQPSHQARSQSQSFIPPRFAALQAQQEQADNVGPSGRPQLAPGFMFGAGGRKRTPVMGPPINEEDAGFQFPQQQSQGHPNDFPNHDIPQRKAESGEITGIMAEQATLQQQQQVLYQQQLASGSVVSFQTPGLAANRGAHRRVQSTMAGGPGGNFQNPMGQFNSNLAGLGMGLDGQSQTFPRGHGRRHSVNVVNKNGGAQPNANSSTFAFPSTQDNYDDGFTPSAFNGGHSRQVSRADSTWRINGGVGTVQNNNAFAADLAQAQAQLQSLQQFRAAAGGHHHKMASFSFPNMLPNMMAANMMGLGLGGINLLQQQQQQFQNQLQQQASQPQRKSLFAPYLPQASLPPLLAAGKLVVGILRVNKRNRSDAYVATEVLDADIYICGSKDRNRALEGDIVAVELLDVDEVWGTKKEKEEKKRKKEENSAYDSKVGRKDDKKKDDVEVEGQGLMLFEDEEVTDEVKPQFAGHVVAVVERMPGQLFSGTLGLLRPSSAATKEKQEAERREREGDRAEEPRRGPIERPKIVWFKPTDKRVPLIAIPTEQAPPDFVQNSEAYADKLFVACIKRHPISSLHPFGTLVEELGPIGDIEVETSALLKDCNFPTEEFSDNVLKCIPPVPWTIPEHELKTRQDWRDQRVFCIDPENAKDLDDALSVRVNEDGTYDIGVHVADVSYFVKPNTALDRDARKRATSVYLIQRAVPMLPPMLSEQLVAAKLSYRDAQNVIEGKALGDVPVINEHDVRDIAHDIKVLFDLSQQLRRERFRNGALSLDSLRLNFKLDENGLPLDCGEYEVFDSNHLVEEFMLLTNLSVAQHVAVHLPEQALLRRHDIPLDRRLNNFVKRAERLGYHMDTSSAGALMQSFEAVTDPMARKLLELLSFKATQRAKYFCAGMLDIAKYQHYSLNQPLYTHFTSPIRRYADILVHRQLDAVLQGGADTKFTMDRDAVAKVAQQCNIKRDSAVLAQEQSAHLFLCVLISDLTHRYGPVIRQAKVINVLDSAFDVLLPEFGIEKRVHVDQMPIDNHVYEEHTHTLQIYWSDRDVITWLAENSDDEHLKKVKQNAEQHAVKMEVASRSVQDENALFDDNDDDEIVLGRDTDEVVQETSKQRLLSMAKVKPEFEGLRVTPAGHKIQDIRELMTVPVIITADLSKSPPVIKVYSVNPYAAASA</sequence>
<feature type="compositionally biased region" description="Basic and acidic residues" evidence="6">
    <location>
        <begin position="75"/>
        <end position="90"/>
    </location>
</feature>
<evidence type="ECO:0000256" key="5">
    <source>
        <dbReference type="HAMAP-Rule" id="MF_03045"/>
    </source>
</evidence>
<feature type="compositionally biased region" description="Polar residues" evidence="6">
    <location>
        <begin position="33"/>
        <end position="74"/>
    </location>
</feature>
<keyword evidence="5" id="KW-0464">Manganese</keyword>
<dbReference type="FunFam" id="2.40.50.700:FF:000002">
    <property type="entry name" value="Cell wall biogenesis protein"/>
    <property type="match status" value="1"/>
</dbReference>
<evidence type="ECO:0000313" key="8">
    <source>
        <dbReference type="EMBL" id="KAJ3556032.1"/>
    </source>
</evidence>
<comment type="caution">
    <text evidence="8">The sequence shown here is derived from an EMBL/GenBank/DDBJ whole genome shotgun (WGS) entry which is preliminary data.</text>
</comment>
<organism evidence="8 9">
    <name type="scientific">Leucocoprinus birnbaumii</name>
    <dbReference type="NCBI Taxonomy" id="56174"/>
    <lineage>
        <taxon>Eukaryota</taxon>
        <taxon>Fungi</taxon>
        <taxon>Dikarya</taxon>
        <taxon>Basidiomycota</taxon>
        <taxon>Agaricomycotina</taxon>
        <taxon>Agaricomycetes</taxon>
        <taxon>Agaricomycetidae</taxon>
        <taxon>Agaricales</taxon>
        <taxon>Agaricineae</taxon>
        <taxon>Agaricaceae</taxon>
        <taxon>Leucocoprinus</taxon>
    </lineage>
</organism>
<keyword evidence="4 5" id="KW-0694">RNA-binding</keyword>
<keyword evidence="1 5" id="KW-0963">Cytoplasm</keyword>
<evidence type="ECO:0000256" key="6">
    <source>
        <dbReference type="SAM" id="MobiDB-lite"/>
    </source>
</evidence>
<accession>A0AAD5YND6</accession>
<comment type="cofactor">
    <cofactor evidence="5">
        <name>Mg(2+)</name>
        <dbReference type="ChEBI" id="CHEBI:18420"/>
    </cofactor>
    <cofactor evidence="5">
        <name>Mn(2+)</name>
        <dbReference type="ChEBI" id="CHEBI:29035"/>
    </cofactor>
</comment>
<dbReference type="GO" id="GO:0000175">
    <property type="term" value="F:3'-5'-RNA exonuclease activity"/>
    <property type="evidence" value="ECO:0007669"/>
    <property type="project" value="UniProtKB-UniRule"/>
</dbReference>
<dbReference type="Gene3D" id="2.40.50.690">
    <property type="match status" value="1"/>
</dbReference>
<evidence type="ECO:0000259" key="7">
    <source>
        <dbReference type="SMART" id="SM00955"/>
    </source>
</evidence>
<dbReference type="SUPFAM" id="SSF50249">
    <property type="entry name" value="Nucleic acid-binding proteins"/>
    <property type="match status" value="3"/>
</dbReference>
<reference evidence="8" key="1">
    <citation type="submission" date="2022-07" db="EMBL/GenBank/DDBJ databases">
        <title>Genome Sequence of Leucocoprinus birnbaumii.</title>
        <authorList>
            <person name="Buettner E."/>
        </authorList>
    </citation>
    <scope>NUCLEOTIDE SEQUENCE</scope>
    <source>
        <strain evidence="8">VT141</strain>
    </source>
</reference>
<dbReference type="InterPro" id="IPR041093">
    <property type="entry name" value="Dis3l2-like_C"/>
</dbReference>
<evidence type="ECO:0000313" key="9">
    <source>
        <dbReference type="Proteomes" id="UP001213000"/>
    </source>
</evidence>
<dbReference type="Proteomes" id="UP001213000">
    <property type="component" value="Unassembled WGS sequence"/>
</dbReference>
<evidence type="ECO:0000256" key="1">
    <source>
        <dbReference type="ARBA" id="ARBA00022490"/>
    </source>
</evidence>
<dbReference type="GO" id="GO:0000956">
    <property type="term" value="P:nuclear-transcribed mRNA catabolic process"/>
    <property type="evidence" value="ECO:0007669"/>
    <property type="project" value="UniProtKB-UniRule"/>
</dbReference>
<keyword evidence="2 5" id="KW-0479">Metal-binding</keyword>
<dbReference type="Pfam" id="PF17849">
    <property type="entry name" value="OB_Dis3"/>
    <property type="match status" value="1"/>
</dbReference>
<dbReference type="PANTHER" id="PTHR23355">
    <property type="entry name" value="RIBONUCLEASE"/>
    <property type="match status" value="1"/>
</dbReference>
<feature type="region of interest" description="Disordered" evidence="6">
    <location>
        <begin position="173"/>
        <end position="220"/>
    </location>
</feature>
<dbReference type="FunFam" id="2.40.50.690:FF:000001">
    <property type="entry name" value="Cell wall biogenesis protein"/>
    <property type="match status" value="1"/>
</dbReference>
<dbReference type="HAMAP" id="MF_03045">
    <property type="entry name" value="DIS3L2"/>
    <property type="match status" value="1"/>
</dbReference>
<gene>
    <name evidence="8" type="ORF">NP233_g12071</name>
</gene>
<dbReference type="Gene3D" id="2.40.50.140">
    <property type="entry name" value="Nucleic acid-binding proteins"/>
    <property type="match status" value="1"/>
</dbReference>
<comment type="similarity">
    <text evidence="5">Belongs to the RNR ribonuclease family. DIS3L2 subfamily.</text>
</comment>
<feature type="binding site" evidence="5">
    <location>
        <position position="885"/>
    </location>
    <ligand>
        <name>Mg(2+)</name>
        <dbReference type="ChEBI" id="CHEBI:18420"/>
    </ligand>
</feature>
<dbReference type="Pfam" id="PF17877">
    <property type="entry name" value="Dis3l2_C_term"/>
    <property type="match status" value="1"/>
</dbReference>
<dbReference type="GO" id="GO:0046872">
    <property type="term" value="F:metal ion binding"/>
    <property type="evidence" value="ECO:0007669"/>
    <property type="project" value="UniProtKB-KW"/>
</dbReference>
<keyword evidence="5" id="KW-0378">Hydrolase</keyword>
<keyword evidence="5" id="KW-0540">Nuclease</keyword>
<dbReference type="PANTHER" id="PTHR23355:SF9">
    <property type="entry name" value="DIS3-LIKE EXONUCLEASE 2"/>
    <property type="match status" value="1"/>
</dbReference>
<dbReference type="InterPro" id="IPR041505">
    <property type="entry name" value="Dis3_CSD2"/>
</dbReference>